<dbReference type="PRINTS" id="PR00598">
    <property type="entry name" value="HTHMARR"/>
</dbReference>
<dbReference type="Proteomes" id="UP000035009">
    <property type="component" value="Unassembled WGS sequence"/>
</dbReference>
<reference evidence="5 6" key="1">
    <citation type="submission" date="2013-02" db="EMBL/GenBank/DDBJ databases">
        <title>Whole genome shotgun sequence of Gordonia malaquae NBRC 108250.</title>
        <authorList>
            <person name="Yoshida I."/>
            <person name="Hosoyama A."/>
            <person name="Tsuchikane K."/>
            <person name="Ando Y."/>
            <person name="Baba S."/>
            <person name="Ohji S."/>
            <person name="Hamada M."/>
            <person name="Tamura T."/>
            <person name="Yamazoe A."/>
            <person name="Yamazaki S."/>
            <person name="Fujita N."/>
        </authorList>
    </citation>
    <scope>NUCLEOTIDE SEQUENCE [LARGE SCALE GENOMIC DNA]</scope>
    <source>
        <strain evidence="5 6">NBRC 108250</strain>
    </source>
</reference>
<dbReference type="STRING" id="410332.SAMN04488550_1182"/>
<dbReference type="SMART" id="SM00347">
    <property type="entry name" value="HTH_MARR"/>
    <property type="match status" value="1"/>
</dbReference>
<evidence type="ECO:0000313" key="6">
    <source>
        <dbReference type="Proteomes" id="UP000035009"/>
    </source>
</evidence>
<dbReference type="GO" id="GO:0006950">
    <property type="term" value="P:response to stress"/>
    <property type="evidence" value="ECO:0007669"/>
    <property type="project" value="TreeGrafter"/>
</dbReference>
<keyword evidence="1" id="KW-0805">Transcription regulation</keyword>
<organism evidence="5 6">
    <name type="scientific">Gordonia malaquae NBRC 108250</name>
    <dbReference type="NCBI Taxonomy" id="1223542"/>
    <lineage>
        <taxon>Bacteria</taxon>
        <taxon>Bacillati</taxon>
        <taxon>Actinomycetota</taxon>
        <taxon>Actinomycetes</taxon>
        <taxon>Mycobacteriales</taxon>
        <taxon>Gordoniaceae</taxon>
        <taxon>Gordonia</taxon>
    </lineage>
</organism>
<dbReference type="InterPro" id="IPR036388">
    <property type="entry name" value="WH-like_DNA-bd_sf"/>
</dbReference>
<dbReference type="OrthoDB" id="122135at2"/>
<dbReference type="PANTHER" id="PTHR33164">
    <property type="entry name" value="TRANSCRIPTIONAL REGULATOR, MARR FAMILY"/>
    <property type="match status" value="1"/>
</dbReference>
<name>M3VGS2_GORML</name>
<dbReference type="SUPFAM" id="SSF46785">
    <property type="entry name" value="Winged helix' DNA-binding domain"/>
    <property type="match status" value="1"/>
</dbReference>
<dbReference type="GO" id="GO:0003700">
    <property type="term" value="F:DNA-binding transcription factor activity"/>
    <property type="evidence" value="ECO:0007669"/>
    <property type="project" value="InterPro"/>
</dbReference>
<dbReference type="EMBL" id="BAOP01000029">
    <property type="protein sequence ID" value="GAC81164.1"/>
    <property type="molecule type" value="Genomic_DNA"/>
</dbReference>
<keyword evidence="6" id="KW-1185">Reference proteome</keyword>
<dbReference type="InterPro" id="IPR000835">
    <property type="entry name" value="HTH_MarR-typ"/>
</dbReference>
<keyword evidence="2" id="KW-0238">DNA-binding</keyword>
<evidence type="ECO:0000259" key="4">
    <source>
        <dbReference type="PROSITE" id="PS50995"/>
    </source>
</evidence>
<comment type="caution">
    <text evidence="5">The sequence shown here is derived from an EMBL/GenBank/DDBJ whole genome shotgun (WGS) entry which is preliminary data.</text>
</comment>
<evidence type="ECO:0000256" key="1">
    <source>
        <dbReference type="ARBA" id="ARBA00023015"/>
    </source>
</evidence>
<gene>
    <name evidence="5" type="ORF">GM1_029_00670</name>
</gene>
<dbReference type="PANTHER" id="PTHR33164:SF43">
    <property type="entry name" value="HTH-TYPE TRANSCRIPTIONAL REPRESSOR YETL"/>
    <property type="match status" value="1"/>
</dbReference>
<sequence>MNSDDSAAPFLLMRAFRSLVDAVHEHLADHGFPGVRATHGFALQAIGTGCTSVDLAARLGVSKQAATKTAQSLESLGLIERRQNQHDRRERVITVSARGHRLLELSADRFRHEISQWRAAAGDDAVATTLATLTIVSASGRSDTDLSDWA</sequence>
<evidence type="ECO:0000256" key="2">
    <source>
        <dbReference type="ARBA" id="ARBA00023125"/>
    </source>
</evidence>
<dbReference type="InterPro" id="IPR039422">
    <property type="entry name" value="MarR/SlyA-like"/>
</dbReference>
<evidence type="ECO:0000256" key="3">
    <source>
        <dbReference type="ARBA" id="ARBA00023163"/>
    </source>
</evidence>
<dbReference type="Pfam" id="PF12802">
    <property type="entry name" value="MarR_2"/>
    <property type="match status" value="1"/>
</dbReference>
<accession>M3VGS2</accession>
<dbReference type="GO" id="GO:0003677">
    <property type="term" value="F:DNA binding"/>
    <property type="evidence" value="ECO:0007669"/>
    <property type="project" value="UniProtKB-KW"/>
</dbReference>
<dbReference type="AlphaFoldDB" id="M3VGS2"/>
<dbReference type="PROSITE" id="PS01117">
    <property type="entry name" value="HTH_MARR_1"/>
    <property type="match status" value="1"/>
</dbReference>
<dbReference type="PROSITE" id="PS50995">
    <property type="entry name" value="HTH_MARR_2"/>
    <property type="match status" value="1"/>
</dbReference>
<evidence type="ECO:0000313" key="5">
    <source>
        <dbReference type="EMBL" id="GAC81164.1"/>
    </source>
</evidence>
<dbReference type="eggNOG" id="COG1846">
    <property type="taxonomic scope" value="Bacteria"/>
</dbReference>
<dbReference type="Gene3D" id="1.10.10.10">
    <property type="entry name" value="Winged helix-like DNA-binding domain superfamily/Winged helix DNA-binding domain"/>
    <property type="match status" value="1"/>
</dbReference>
<dbReference type="RefSeq" id="WP_008380716.1">
    <property type="nucleotide sequence ID" value="NZ_BAOP01000029.1"/>
</dbReference>
<dbReference type="InterPro" id="IPR023187">
    <property type="entry name" value="Tscrpt_reg_MarR-type_CS"/>
</dbReference>
<feature type="domain" description="HTH marR-type" evidence="4">
    <location>
        <begin position="5"/>
        <end position="138"/>
    </location>
</feature>
<proteinExistence type="predicted"/>
<keyword evidence="3" id="KW-0804">Transcription</keyword>
<dbReference type="InterPro" id="IPR036390">
    <property type="entry name" value="WH_DNA-bd_sf"/>
</dbReference>
<protein>
    <submittedName>
        <fullName evidence="5">Putative MarR family transcriptional regulator</fullName>
    </submittedName>
</protein>